<dbReference type="AlphaFoldDB" id="A0A1I8B9A9"/>
<dbReference type="Proteomes" id="UP000095281">
    <property type="component" value="Unplaced"/>
</dbReference>
<evidence type="ECO:0000313" key="2">
    <source>
        <dbReference type="WBParaSite" id="MhA1_Contig160.frz3.gene12"/>
    </source>
</evidence>
<proteinExistence type="predicted"/>
<reference evidence="2" key="1">
    <citation type="submission" date="2016-11" db="UniProtKB">
        <authorList>
            <consortium name="WormBaseParasite"/>
        </authorList>
    </citation>
    <scope>IDENTIFICATION</scope>
</reference>
<organism evidence="1 2">
    <name type="scientific">Meloidogyne hapla</name>
    <name type="common">Root-knot nematode worm</name>
    <dbReference type="NCBI Taxonomy" id="6305"/>
    <lineage>
        <taxon>Eukaryota</taxon>
        <taxon>Metazoa</taxon>
        <taxon>Ecdysozoa</taxon>
        <taxon>Nematoda</taxon>
        <taxon>Chromadorea</taxon>
        <taxon>Rhabditida</taxon>
        <taxon>Tylenchina</taxon>
        <taxon>Tylenchomorpha</taxon>
        <taxon>Tylenchoidea</taxon>
        <taxon>Meloidogynidae</taxon>
        <taxon>Meloidogyninae</taxon>
        <taxon>Meloidogyne</taxon>
    </lineage>
</organism>
<evidence type="ECO:0000313" key="1">
    <source>
        <dbReference type="Proteomes" id="UP000095281"/>
    </source>
</evidence>
<keyword evidence="1" id="KW-1185">Reference proteome</keyword>
<accession>A0A1I8B9A9</accession>
<name>A0A1I8B9A9_MELHA</name>
<sequence>MRGKKRYIKIEEDEEFNEESEDKQISNNVEEESIESLQRKAFIAQISAFNEFKNGAQVVYNTAIEFKKLLPQLTAFLNKSLNE</sequence>
<protein>
    <submittedName>
        <fullName evidence="2">Uncharacterized protein</fullName>
    </submittedName>
</protein>
<dbReference type="WBParaSite" id="MhA1_Contig160.frz3.gene12">
    <property type="protein sequence ID" value="MhA1_Contig160.frz3.gene12"/>
    <property type="gene ID" value="MhA1_Contig160.frz3.gene12"/>
</dbReference>